<evidence type="ECO:0000313" key="3">
    <source>
        <dbReference type="Proteomes" id="UP000034006"/>
    </source>
</evidence>
<protein>
    <submittedName>
        <fullName evidence="2">Uncharacterized protein</fullName>
    </submittedName>
</protein>
<name>A0A0G1K4M8_9BACT</name>
<dbReference type="AlphaFoldDB" id="A0A0G1K4M8"/>
<sequence>MIRPYIRKDALWEGGDERAGGLGGQITENDESGGNKEEDA</sequence>
<dbReference type="EMBL" id="LCIH01000014">
    <property type="protein sequence ID" value="KKT51222.1"/>
    <property type="molecule type" value="Genomic_DNA"/>
</dbReference>
<dbReference type="STRING" id="1618387.UW44_C0014G0014"/>
<accession>A0A0G1K4M8</accession>
<evidence type="ECO:0000313" key="2">
    <source>
        <dbReference type="EMBL" id="KKT51222.1"/>
    </source>
</evidence>
<dbReference type="Proteomes" id="UP000034006">
    <property type="component" value="Unassembled WGS sequence"/>
</dbReference>
<evidence type="ECO:0000256" key="1">
    <source>
        <dbReference type="SAM" id="MobiDB-lite"/>
    </source>
</evidence>
<feature type="compositionally biased region" description="Basic and acidic residues" evidence="1">
    <location>
        <begin position="1"/>
        <end position="19"/>
    </location>
</feature>
<comment type="caution">
    <text evidence="2">The sequence shown here is derived from an EMBL/GenBank/DDBJ whole genome shotgun (WGS) entry which is preliminary data.</text>
</comment>
<reference evidence="2 3" key="1">
    <citation type="journal article" date="2015" name="Nature">
        <title>rRNA introns, odd ribosomes, and small enigmatic genomes across a large radiation of phyla.</title>
        <authorList>
            <person name="Brown C.T."/>
            <person name="Hug L.A."/>
            <person name="Thomas B.C."/>
            <person name="Sharon I."/>
            <person name="Castelle C.J."/>
            <person name="Singh A."/>
            <person name="Wilkins M.J."/>
            <person name="Williams K.H."/>
            <person name="Banfield J.F."/>
        </authorList>
    </citation>
    <scope>NUCLEOTIDE SEQUENCE [LARGE SCALE GENOMIC DNA]</scope>
</reference>
<feature type="region of interest" description="Disordered" evidence="1">
    <location>
        <begin position="1"/>
        <end position="40"/>
    </location>
</feature>
<gene>
    <name evidence="2" type="ORF">UW44_C0014G0014</name>
</gene>
<organism evidence="2 3">
    <name type="scientific">Candidatus Collierbacteria bacterium GW2011_GWB2_44_22</name>
    <dbReference type="NCBI Taxonomy" id="1618387"/>
    <lineage>
        <taxon>Bacteria</taxon>
        <taxon>Candidatus Collieribacteriota</taxon>
    </lineage>
</organism>
<proteinExistence type="predicted"/>